<feature type="domain" description="Telomere length regulation protein conserved" evidence="3">
    <location>
        <begin position="562"/>
        <end position="682"/>
    </location>
</feature>
<keyword evidence="5" id="KW-1185">Reference proteome</keyword>
<sequence length="980" mass="108807">MNDDDRRVREIVQQLRQPVPDINTLLCLLTAPLDSIDLLPPAFLSYNIQPLPKGSVNVHRHLALIQRAILESIYPVWQDTLSEYNALPLVEQYFCPDLFHYAGAVAFEAYGTILSSPMTALSVNLLDRLSKQYTFDRMFMMICDSSWRASCETDWEDYVQNILSVPAKVANFIGENDMPEGLRQGQYFNELSRRFEGLVWTLSGLSTSKQKSSLARITYALMKWVNHGFFPFTKPTLPSATSFWDVVLPCMQQRDAENKKYHTLWNDIVFAIPSVIAMQAVVTSLFGHLEKPDVELDASDNARAAIKQQANVLTRLLGEPARWSEDHLTTIVSIILGRDFDCVHARIFVCWFAAGDSVAALRVLVDNTLAKWTSAAHIKYSTLPQHRYVTVMLVLAASHLGSGEVAADGRFITGVGSYISHMDPSIRLCGMLAAEVIASLAGKELAFGLWDGDEPTKVWARAVRHLLIARDKDADVGILIKEEAGLSRDTPIVVNSDASDPREDPPTTTSIFVKQEEYDSDDSLTGYASPASSRSPSPTPSEIDEREKDPTLNVSKKHVVRPVYLLQLGDLLREATSLDGKDSAYEADKMEMALREGAALIRRKQNFGTELDENAVNLTHGYLNLQNRYDLDDFEGRVEASLVALVIGCPTKVAPCIAEQFFVNQYSVQQRCTMLNALVLGARELSGIIAHSQPPLFPSKLLPGPLHQKYLPATETIPHLLTEAIQNLSIEGEPSRPGPRTRLLRTPRAPKVQPVSPDTQKIPAQPKTFTSVASEYFLGPLISFFWTFLRDEQTREGRTAHLVGRQQYYSAGTGLILNPLVLSQFLRAFAMLVHLSRNALEWRAVIAPNALELALMIGMKPISRAEDEEDQSEPGEQAGRRESGMQKQARVLTAVLQLMIIVLDASIELDDGRTLALDFGPLVLGVQEWAGALFNRLDSGERASGMGGKGDLGLPQVCASVVLKIDMVASKWRRSMLSYE</sequence>
<comment type="similarity">
    <text evidence="1">Belongs to the TEL2 family.</text>
</comment>
<protein>
    <recommendedName>
        <fullName evidence="3">Telomere length regulation protein conserved domain-containing protein</fullName>
    </recommendedName>
</protein>
<dbReference type="AlphaFoldDB" id="A0A0D7BPN0"/>
<feature type="region of interest" description="Disordered" evidence="2">
    <location>
        <begin position="864"/>
        <end position="885"/>
    </location>
</feature>
<dbReference type="InterPro" id="IPR019337">
    <property type="entry name" value="Telomere_length_regulation_dom"/>
</dbReference>
<proteinExistence type="inferred from homology"/>
<gene>
    <name evidence="4" type="ORF">CYLTODRAFT_345781</name>
</gene>
<evidence type="ECO:0000256" key="2">
    <source>
        <dbReference type="SAM" id="MobiDB-lite"/>
    </source>
</evidence>
<accession>A0A0D7BPN0</accession>
<feature type="region of interest" description="Disordered" evidence="2">
    <location>
        <begin position="491"/>
        <end position="552"/>
    </location>
</feature>
<evidence type="ECO:0000313" key="4">
    <source>
        <dbReference type="EMBL" id="KIY71551.1"/>
    </source>
</evidence>
<reference evidence="4 5" key="1">
    <citation type="journal article" date="2015" name="Fungal Genet. Biol.">
        <title>Evolution of novel wood decay mechanisms in Agaricales revealed by the genome sequences of Fistulina hepatica and Cylindrobasidium torrendii.</title>
        <authorList>
            <person name="Floudas D."/>
            <person name="Held B.W."/>
            <person name="Riley R."/>
            <person name="Nagy L.G."/>
            <person name="Koehler G."/>
            <person name="Ransdell A.S."/>
            <person name="Younus H."/>
            <person name="Chow J."/>
            <person name="Chiniquy J."/>
            <person name="Lipzen A."/>
            <person name="Tritt A."/>
            <person name="Sun H."/>
            <person name="Haridas S."/>
            <person name="LaButti K."/>
            <person name="Ohm R.A."/>
            <person name="Kues U."/>
            <person name="Blanchette R.A."/>
            <person name="Grigoriev I.V."/>
            <person name="Minto R.E."/>
            <person name="Hibbett D.S."/>
        </authorList>
    </citation>
    <scope>NUCLEOTIDE SEQUENCE [LARGE SCALE GENOMIC DNA]</scope>
    <source>
        <strain evidence="4 5">FP15055 ss-10</strain>
    </source>
</reference>
<dbReference type="EMBL" id="KN880453">
    <property type="protein sequence ID" value="KIY71551.1"/>
    <property type="molecule type" value="Genomic_DNA"/>
</dbReference>
<dbReference type="GO" id="GO:0005829">
    <property type="term" value="C:cytosol"/>
    <property type="evidence" value="ECO:0007669"/>
    <property type="project" value="TreeGrafter"/>
</dbReference>
<name>A0A0D7BPN0_9AGAR</name>
<evidence type="ECO:0000256" key="1">
    <source>
        <dbReference type="ARBA" id="ARBA00006133"/>
    </source>
</evidence>
<evidence type="ECO:0000259" key="3">
    <source>
        <dbReference type="Pfam" id="PF10193"/>
    </source>
</evidence>
<dbReference type="GO" id="GO:0051083">
    <property type="term" value="P:'de novo' cotranslational protein folding"/>
    <property type="evidence" value="ECO:0007669"/>
    <property type="project" value="TreeGrafter"/>
</dbReference>
<dbReference type="Pfam" id="PF10193">
    <property type="entry name" value="Telomere_reg-2"/>
    <property type="match status" value="1"/>
</dbReference>
<dbReference type="Gene3D" id="1.25.40.720">
    <property type="entry name" value="Telomere length regulation protein 2, C-terminal domain"/>
    <property type="match status" value="1"/>
</dbReference>
<dbReference type="PANTHER" id="PTHR15830:SF10">
    <property type="entry name" value="TELOMERE LENGTH REGULATION PROTEIN TEL2 HOMOLOG"/>
    <property type="match status" value="1"/>
</dbReference>
<evidence type="ECO:0000313" key="5">
    <source>
        <dbReference type="Proteomes" id="UP000054007"/>
    </source>
</evidence>
<dbReference type="InterPro" id="IPR038528">
    <property type="entry name" value="TEL2_C_sf"/>
</dbReference>
<dbReference type="GO" id="GO:0051879">
    <property type="term" value="F:Hsp90 protein binding"/>
    <property type="evidence" value="ECO:0007669"/>
    <property type="project" value="TreeGrafter"/>
</dbReference>
<dbReference type="PANTHER" id="PTHR15830">
    <property type="entry name" value="TELOMERE LENGTH REGULATION PROTEIN TEL2 FAMILY MEMBER"/>
    <property type="match status" value="1"/>
</dbReference>
<dbReference type="Proteomes" id="UP000054007">
    <property type="component" value="Unassembled WGS sequence"/>
</dbReference>
<dbReference type="InterPro" id="IPR051970">
    <property type="entry name" value="TEL2_Regulation"/>
</dbReference>
<dbReference type="STRING" id="1314674.A0A0D7BPN0"/>
<dbReference type="GO" id="GO:0042162">
    <property type="term" value="F:telomeric DNA binding"/>
    <property type="evidence" value="ECO:0007669"/>
    <property type="project" value="TreeGrafter"/>
</dbReference>
<dbReference type="OrthoDB" id="10254187at2759"/>
<organism evidence="4 5">
    <name type="scientific">Cylindrobasidium torrendii FP15055 ss-10</name>
    <dbReference type="NCBI Taxonomy" id="1314674"/>
    <lineage>
        <taxon>Eukaryota</taxon>
        <taxon>Fungi</taxon>
        <taxon>Dikarya</taxon>
        <taxon>Basidiomycota</taxon>
        <taxon>Agaricomycotina</taxon>
        <taxon>Agaricomycetes</taxon>
        <taxon>Agaricomycetidae</taxon>
        <taxon>Agaricales</taxon>
        <taxon>Marasmiineae</taxon>
        <taxon>Physalacriaceae</taxon>
        <taxon>Cylindrobasidium</taxon>
    </lineage>
</organism>